<feature type="binding site" description="axial binding residue" evidence="6">
    <location>
        <position position="454"/>
    </location>
    <ligand>
        <name>heme</name>
        <dbReference type="ChEBI" id="CHEBI:30413"/>
    </ligand>
    <ligandPart>
        <name>Fe</name>
        <dbReference type="ChEBI" id="CHEBI:18248"/>
    </ligandPart>
</feature>
<dbReference type="Proteomes" id="UP001231189">
    <property type="component" value="Unassembled WGS sequence"/>
</dbReference>
<dbReference type="FunFam" id="1.10.630.10:FF:000011">
    <property type="entry name" value="Cytochrome P450 83B1"/>
    <property type="match status" value="1"/>
</dbReference>
<dbReference type="Pfam" id="PF00067">
    <property type="entry name" value="p450"/>
    <property type="match status" value="1"/>
</dbReference>
<name>A0AAD8U798_LOLMU</name>
<keyword evidence="4" id="KW-0472">Membrane</keyword>
<dbReference type="PRINTS" id="PR00463">
    <property type="entry name" value="EP450I"/>
</dbReference>
<dbReference type="PANTHER" id="PTHR47955:SF15">
    <property type="entry name" value="CYTOCHROME P450 71A2-LIKE"/>
    <property type="match status" value="1"/>
</dbReference>
<gene>
    <name evidence="8" type="ORF">QYE76_015841</name>
</gene>
<keyword evidence="2" id="KW-0812">Transmembrane</keyword>
<dbReference type="GO" id="GO:0004497">
    <property type="term" value="F:monooxygenase activity"/>
    <property type="evidence" value="ECO:0007669"/>
    <property type="project" value="UniProtKB-KW"/>
</dbReference>
<dbReference type="InterPro" id="IPR017972">
    <property type="entry name" value="Cyt_P450_CS"/>
</dbReference>
<comment type="caution">
    <text evidence="8">The sequence shown here is derived from an EMBL/GenBank/DDBJ whole genome shotgun (WGS) entry which is preliminary data.</text>
</comment>
<evidence type="ECO:0000256" key="2">
    <source>
        <dbReference type="ARBA" id="ARBA00022692"/>
    </source>
</evidence>
<keyword evidence="5 6" id="KW-0408">Iron</keyword>
<keyword evidence="6 7" id="KW-0349">Heme</keyword>
<dbReference type="EMBL" id="JAUUTY010000001">
    <property type="protein sequence ID" value="KAK1699144.1"/>
    <property type="molecule type" value="Genomic_DNA"/>
</dbReference>
<comment type="cofactor">
    <cofactor evidence="6">
        <name>heme</name>
        <dbReference type="ChEBI" id="CHEBI:30413"/>
    </cofactor>
</comment>
<dbReference type="PANTHER" id="PTHR47955">
    <property type="entry name" value="CYTOCHROME P450 FAMILY 71 PROTEIN"/>
    <property type="match status" value="1"/>
</dbReference>
<accession>A0AAD8U798</accession>
<protein>
    <recommendedName>
        <fullName evidence="10">Cytochrome P450 71A1</fullName>
    </recommendedName>
</protein>
<evidence type="ECO:0000256" key="7">
    <source>
        <dbReference type="RuleBase" id="RU000461"/>
    </source>
</evidence>
<dbReference type="PRINTS" id="PR00385">
    <property type="entry name" value="P450"/>
</dbReference>
<evidence type="ECO:0000256" key="5">
    <source>
        <dbReference type="ARBA" id="ARBA00023004"/>
    </source>
</evidence>
<keyword evidence="7" id="KW-0560">Oxidoreductase</keyword>
<dbReference type="Gene3D" id="1.10.630.10">
    <property type="entry name" value="Cytochrome P450"/>
    <property type="match status" value="1"/>
</dbReference>
<evidence type="ECO:0000256" key="1">
    <source>
        <dbReference type="ARBA" id="ARBA00010617"/>
    </source>
</evidence>
<evidence type="ECO:0000256" key="3">
    <source>
        <dbReference type="ARBA" id="ARBA00022723"/>
    </source>
</evidence>
<evidence type="ECO:0000256" key="6">
    <source>
        <dbReference type="PIRSR" id="PIRSR602401-1"/>
    </source>
</evidence>
<proteinExistence type="inferred from homology"/>
<dbReference type="AlphaFoldDB" id="A0AAD8U798"/>
<evidence type="ECO:0000313" key="9">
    <source>
        <dbReference type="Proteomes" id="UP001231189"/>
    </source>
</evidence>
<evidence type="ECO:0000313" key="8">
    <source>
        <dbReference type="EMBL" id="KAK1699144.1"/>
    </source>
</evidence>
<dbReference type="GO" id="GO:0020037">
    <property type="term" value="F:heme binding"/>
    <property type="evidence" value="ECO:0007669"/>
    <property type="project" value="InterPro"/>
</dbReference>
<dbReference type="InterPro" id="IPR036396">
    <property type="entry name" value="Cyt_P450_sf"/>
</dbReference>
<keyword evidence="3 6" id="KW-0479">Metal-binding</keyword>
<dbReference type="CDD" id="cd11072">
    <property type="entry name" value="CYP71-like"/>
    <property type="match status" value="1"/>
</dbReference>
<dbReference type="SUPFAM" id="SSF48264">
    <property type="entry name" value="Cytochrome P450"/>
    <property type="match status" value="1"/>
</dbReference>
<dbReference type="GO" id="GO:0016705">
    <property type="term" value="F:oxidoreductase activity, acting on paired donors, with incorporation or reduction of molecular oxygen"/>
    <property type="evidence" value="ECO:0007669"/>
    <property type="project" value="InterPro"/>
</dbReference>
<comment type="similarity">
    <text evidence="1 7">Belongs to the cytochrome P450 family.</text>
</comment>
<evidence type="ECO:0000256" key="4">
    <source>
        <dbReference type="ARBA" id="ARBA00022989"/>
    </source>
</evidence>
<keyword evidence="9" id="KW-1185">Reference proteome</keyword>
<dbReference type="InterPro" id="IPR002401">
    <property type="entry name" value="Cyt_P450_E_grp-I"/>
</dbReference>
<dbReference type="InterPro" id="IPR001128">
    <property type="entry name" value="Cyt_P450"/>
</dbReference>
<dbReference type="PROSITE" id="PS00086">
    <property type="entry name" value="CYTOCHROME_P450"/>
    <property type="match status" value="1"/>
</dbReference>
<keyword evidence="4" id="KW-1133">Transmembrane helix</keyword>
<evidence type="ECO:0008006" key="10">
    <source>
        <dbReference type="Google" id="ProtNLM"/>
    </source>
</evidence>
<organism evidence="8 9">
    <name type="scientific">Lolium multiflorum</name>
    <name type="common">Italian ryegrass</name>
    <name type="synonym">Lolium perenne subsp. multiflorum</name>
    <dbReference type="NCBI Taxonomy" id="4521"/>
    <lineage>
        <taxon>Eukaryota</taxon>
        <taxon>Viridiplantae</taxon>
        <taxon>Streptophyta</taxon>
        <taxon>Embryophyta</taxon>
        <taxon>Tracheophyta</taxon>
        <taxon>Spermatophyta</taxon>
        <taxon>Magnoliopsida</taxon>
        <taxon>Liliopsida</taxon>
        <taxon>Poales</taxon>
        <taxon>Poaceae</taxon>
        <taxon>BOP clade</taxon>
        <taxon>Pooideae</taxon>
        <taxon>Poodae</taxon>
        <taxon>Poeae</taxon>
        <taxon>Poeae Chloroplast Group 2 (Poeae type)</taxon>
        <taxon>Loliodinae</taxon>
        <taxon>Loliinae</taxon>
        <taxon>Lolium</taxon>
    </lineage>
</organism>
<keyword evidence="7" id="KW-0503">Monooxygenase</keyword>
<reference evidence="8" key="1">
    <citation type="submission" date="2023-07" db="EMBL/GenBank/DDBJ databases">
        <title>A chromosome-level genome assembly of Lolium multiflorum.</title>
        <authorList>
            <person name="Chen Y."/>
            <person name="Copetti D."/>
            <person name="Kolliker R."/>
            <person name="Studer B."/>
        </authorList>
    </citation>
    <scope>NUCLEOTIDE SEQUENCE</scope>
    <source>
        <strain evidence="8">02402/16</strain>
        <tissue evidence="8">Leaf</tissue>
    </source>
</reference>
<dbReference type="GO" id="GO:0005506">
    <property type="term" value="F:iron ion binding"/>
    <property type="evidence" value="ECO:0007669"/>
    <property type="project" value="InterPro"/>
</dbReference>
<sequence>MASLELDSTLVLLSLVFVVSCFAIVVRAGFGPGRKESVHALPPSPPALPIIGNLHKLGGIHLHRTLQALAQRHGPLFLLRLGSVPLVVVSSASMAEVVLKTQDHIFCNRPEQYTARGLLYGCRDIAFSPYGEQWRQIRRVAVVHLLSLKRVDSFRALRVEEVSRFVQRIRAASGVGEDRDGVNMSELIISLTNTVISKAAFGNKLGGVEPAMVRGLMKELTDVLSTFAVSDMFPGLGWLDWARGLDARVKRTAAKLDMVVERTIAEHEENRVNNCEARDLLDDLLSIYKDGDLGFKLDRTDVKALILDMFVAGTDTIYKTIEWTMAELIKNPRELEKVQSEVRSQVAGSAQARIVLEEELEKMSLLQAAIKETLRLHPALPLLVPRETIEDTRVDGYDIPAKTRVMVNTWAMGRDSESWENAEEFLPERFLGQAIGYSGKDTRFIPFGAGRRGCPGLAFATRLVELTLANMIYHFNWQLPNGQDLESFELTESSGVSPGLKSTLILTVKPL</sequence>